<keyword evidence="2" id="KW-1185">Reference proteome</keyword>
<comment type="caution">
    <text evidence="1">The sequence shown here is derived from an EMBL/GenBank/DDBJ whole genome shotgun (WGS) entry which is preliminary data.</text>
</comment>
<gene>
    <name evidence="1" type="ORF">V5O48_013009</name>
</gene>
<dbReference type="SUPFAM" id="SSF53335">
    <property type="entry name" value="S-adenosyl-L-methionine-dependent methyltransferases"/>
    <property type="match status" value="1"/>
</dbReference>
<dbReference type="PANTHER" id="PTHR43667">
    <property type="entry name" value="CYCLOPROPANE-FATTY-ACYL-PHOSPHOLIPID SYNTHASE"/>
    <property type="match status" value="1"/>
</dbReference>
<dbReference type="EMBL" id="JBAHYK010001221">
    <property type="protein sequence ID" value="KAL0568966.1"/>
    <property type="molecule type" value="Genomic_DNA"/>
</dbReference>
<name>A0ABR3F192_9AGAR</name>
<sequence length="509" mass="57778">MSSWTTTYIKTANIDKANRGFALSALEKALVFVQDAVADIKWQSLQSLARTTILKALANVRRGELQVVCGKESWSFGAPYVLTSDGYSKPLKATIRIMDPSVWTRLFLHADFGFAGTSETFMIVICILDEDLIDAYMLGLVEVSALTDVFQIFVLNRKQLSELSTLVSPMFRFMSYVSNFRLANRILGSKSNISAHYDLSNDIFAGFLSWDMTYSCAIFDDEAGGCTGDLREERFIAPPRDHQLEERKFLPDDLERGQLAKLHLLAKRARITKGSRVLEIGSGWGSFAILVASKYGATVDAITISEVQKIALEENIKAAGLSHVITVHLMDYRDMPESFHQAFDAVVSIGVMEHGIEFMDRWFEQMSWAMKAEDSFNAFTMSTVPDTRWKMYSTEVDFVRKYIYPGGQLSSVATLVEACCKAGLNIESIENIGPHYARTLREWRYRFERNFESHIMPALKRQYPSLAPEDVEIFQRKWIYYFAYSEAGFSLHSVSDHVFTLTREANLRL</sequence>
<dbReference type="Pfam" id="PF02353">
    <property type="entry name" value="CMAS"/>
    <property type="match status" value="1"/>
</dbReference>
<evidence type="ECO:0008006" key="3">
    <source>
        <dbReference type="Google" id="ProtNLM"/>
    </source>
</evidence>
<accession>A0ABR3F192</accession>
<dbReference type="InterPro" id="IPR050723">
    <property type="entry name" value="CFA/CMAS"/>
</dbReference>
<evidence type="ECO:0000313" key="1">
    <source>
        <dbReference type="EMBL" id="KAL0568966.1"/>
    </source>
</evidence>
<proteinExistence type="predicted"/>
<protein>
    <recommendedName>
        <fullName evidence="3">Cyclopropane-fatty-acyl-phospholipid synthase</fullName>
    </recommendedName>
</protein>
<dbReference type="PANTHER" id="PTHR43667:SF2">
    <property type="entry name" value="FATTY ACID C-METHYL TRANSFERASE"/>
    <property type="match status" value="1"/>
</dbReference>
<dbReference type="Gene3D" id="3.40.50.150">
    <property type="entry name" value="Vaccinia Virus protein VP39"/>
    <property type="match status" value="1"/>
</dbReference>
<reference evidence="1 2" key="1">
    <citation type="submission" date="2024-02" db="EMBL/GenBank/DDBJ databases">
        <title>A draft genome for the cacao thread blight pathogen Marasmius crinis-equi.</title>
        <authorList>
            <person name="Cohen S.P."/>
            <person name="Baruah I.K."/>
            <person name="Amoako-Attah I."/>
            <person name="Bukari Y."/>
            <person name="Meinhardt L.W."/>
            <person name="Bailey B.A."/>
        </authorList>
    </citation>
    <scope>NUCLEOTIDE SEQUENCE [LARGE SCALE GENOMIC DNA]</scope>
    <source>
        <strain evidence="1 2">GH-76</strain>
    </source>
</reference>
<evidence type="ECO:0000313" key="2">
    <source>
        <dbReference type="Proteomes" id="UP001465976"/>
    </source>
</evidence>
<organism evidence="1 2">
    <name type="scientific">Marasmius crinis-equi</name>
    <dbReference type="NCBI Taxonomy" id="585013"/>
    <lineage>
        <taxon>Eukaryota</taxon>
        <taxon>Fungi</taxon>
        <taxon>Dikarya</taxon>
        <taxon>Basidiomycota</taxon>
        <taxon>Agaricomycotina</taxon>
        <taxon>Agaricomycetes</taxon>
        <taxon>Agaricomycetidae</taxon>
        <taxon>Agaricales</taxon>
        <taxon>Marasmiineae</taxon>
        <taxon>Marasmiaceae</taxon>
        <taxon>Marasmius</taxon>
    </lineage>
</organism>
<dbReference type="CDD" id="cd02440">
    <property type="entry name" value="AdoMet_MTases"/>
    <property type="match status" value="1"/>
</dbReference>
<dbReference type="Proteomes" id="UP001465976">
    <property type="component" value="Unassembled WGS sequence"/>
</dbReference>
<dbReference type="InterPro" id="IPR029063">
    <property type="entry name" value="SAM-dependent_MTases_sf"/>
</dbReference>